<protein>
    <submittedName>
        <fullName evidence="1">Uncharacterized protein</fullName>
    </submittedName>
</protein>
<proteinExistence type="predicted"/>
<keyword evidence="2" id="KW-1185">Reference proteome</keyword>
<reference evidence="1 2" key="1">
    <citation type="journal article" date="2007" name="PLoS Biol.">
        <title>Evolution of symbiotic bacteria in the distal human intestine.</title>
        <authorList>
            <person name="Xu J."/>
            <person name="Mahowald M.A."/>
            <person name="Ley R.E."/>
            <person name="Lozupone C.A."/>
            <person name="Hamady M."/>
            <person name="Martens E.C."/>
            <person name="Henrissat B."/>
            <person name="Coutinho P.M."/>
            <person name="Minx P."/>
            <person name="Latreille P."/>
            <person name="Cordum H."/>
            <person name="Van Brunt A."/>
            <person name="Kim K."/>
            <person name="Fulton R.S."/>
            <person name="Fulton L.A."/>
            <person name="Clifton S.W."/>
            <person name="Wilson R.K."/>
            <person name="Knight R.D."/>
            <person name="Gordon J.I."/>
        </authorList>
    </citation>
    <scope>NUCLEOTIDE SEQUENCE [LARGE SCALE GENOMIC DNA]</scope>
    <source>
        <strain evidence="2">ATCC 8503 / DSM 20701 / CIP 104284 / JCM 5825 / NCTC 11152</strain>
    </source>
</reference>
<dbReference type="AlphaFoldDB" id="A6LE38"/>
<dbReference type="PaxDb" id="435591-BDI_2221"/>
<dbReference type="KEGG" id="pdi:BDI_2221"/>
<evidence type="ECO:0000313" key="1">
    <source>
        <dbReference type="EMBL" id="ABR43952.1"/>
    </source>
</evidence>
<evidence type="ECO:0000313" key="2">
    <source>
        <dbReference type="Proteomes" id="UP000000566"/>
    </source>
</evidence>
<dbReference type="EMBL" id="CP000140">
    <property type="protein sequence ID" value="ABR43952.1"/>
    <property type="molecule type" value="Genomic_DNA"/>
</dbReference>
<name>A6LE38_PARD8</name>
<dbReference type="STRING" id="435591.BDI_2221"/>
<gene>
    <name evidence="1" type="ordered locus">BDI_2221</name>
</gene>
<accession>A6LE38</accession>
<sequence>MMTHNQCFRESAVQVRKQPFQSLLLGRCSGVHRSFAIGSQTTDIAYPDGMTVMVLAMCSNHFFGSARFDGAVCRNHIMVAAAQPTEGAMVAVDVCHAECA</sequence>
<organism evidence="1 2">
    <name type="scientific">Parabacteroides distasonis (strain ATCC 8503 / DSM 20701 / CIP 104284 / JCM 5825 / NCTC 11152)</name>
    <dbReference type="NCBI Taxonomy" id="435591"/>
    <lineage>
        <taxon>Bacteria</taxon>
        <taxon>Pseudomonadati</taxon>
        <taxon>Bacteroidota</taxon>
        <taxon>Bacteroidia</taxon>
        <taxon>Bacteroidales</taxon>
        <taxon>Tannerellaceae</taxon>
        <taxon>Parabacteroides</taxon>
    </lineage>
</organism>
<dbReference type="HOGENOM" id="CLU_2303188_0_0_10"/>
<dbReference type="Proteomes" id="UP000000566">
    <property type="component" value="Chromosome"/>
</dbReference>